<protein>
    <recommendedName>
        <fullName evidence="6">CTCK domain-containing protein</fullName>
    </recommendedName>
</protein>
<dbReference type="Proteomes" id="UP000887568">
    <property type="component" value="Unplaced"/>
</dbReference>
<feature type="region of interest" description="Disordered" evidence="5">
    <location>
        <begin position="112"/>
        <end position="150"/>
    </location>
</feature>
<keyword evidence="3" id="KW-1015">Disulfide bond</keyword>
<evidence type="ECO:0000256" key="4">
    <source>
        <dbReference type="PROSITE-ProRule" id="PRU00039"/>
    </source>
</evidence>
<dbReference type="GeneID" id="119719531"/>
<keyword evidence="2" id="KW-0964">Secreted</keyword>
<evidence type="ECO:0000313" key="8">
    <source>
        <dbReference type="Proteomes" id="UP000887568"/>
    </source>
</evidence>
<organism evidence="7 8">
    <name type="scientific">Patiria miniata</name>
    <name type="common">Bat star</name>
    <name type="synonym">Asterina miniata</name>
    <dbReference type="NCBI Taxonomy" id="46514"/>
    <lineage>
        <taxon>Eukaryota</taxon>
        <taxon>Metazoa</taxon>
        <taxon>Echinodermata</taxon>
        <taxon>Eleutherozoa</taxon>
        <taxon>Asterozoa</taxon>
        <taxon>Asteroidea</taxon>
        <taxon>Valvatacea</taxon>
        <taxon>Valvatida</taxon>
        <taxon>Asterinidae</taxon>
        <taxon>Patiria</taxon>
    </lineage>
</organism>
<name>A0A913YZT6_PATMI</name>
<dbReference type="InterPro" id="IPR006208">
    <property type="entry name" value="Glyco_hormone_CN"/>
</dbReference>
<evidence type="ECO:0000256" key="5">
    <source>
        <dbReference type="SAM" id="MobiDB-lite"/>
    </source>
</evidence>
<sequence length="257" mass="27744">MQPADCSKPCFENSCTSSICYFALLVDPFSGIEYCCRCRDNTNCDYCPCQGENGPTAEKVTSSYQNRTCKKCTCTNDEINCYPENPVCASTTPEGTPATTITTVKISTTQSTTSEITASAARTTTETTQPPSTVTTPTRKTTPPEGTTAVTTEETGNCIPTSFPDVVVINKGTVNCTSVEKVLYTGCRGGCGESDTRVEMLAMSQLQYDCHCCKPSAVYRKFVGMACTDGSKFDYHYYEIAACACNSCDYDPLAIGY</sequence>
<evidence type="ECO:0000259" key="6">
    <source>
        <dbReference type="PROSITE" id="PS01225"/>
    </source>
</evidence>
<dbReference type="EnsemblMetazoa" id="XM_038188989.1">
    <property type="protein sequence ID" value="XP_038044917.1"/>
    <property type="gene ID" value="LOC119719531"/>
</dbReference>
<evidence type="ECO:0000256" key="1">
    <source>
        <dbReference type="ARBA" id="ARBA00004613"/>
    </source>
</evidence>
<evidence type="ECO:0000256" key="3">
    <source>
        <dbReference type="ARBA" id="ARBA00023157"/>
    </source>
</evidence>
<dbReference type="InterPro" id="IPR006207">
    <property type="entry name" value="Cys_knot_C"/>
</dbReference>
<evidence type="ECO:0000256" key="2">
    <source>
        <dbReference type="ARBA" id="ARBA00022525"/>
    </source>
</evidence>
<dbReference type="PROSITE" id="PS01185">
    <property type="entry name" value="CTCK_1"/>
    <property type="match status" value="1"/>
</dbReference>
<dbReference type="InterPro" id="IPR029034">
    <property type="entry name" value="Cystine-knot_cytokine"/>
</dbReference>
<dbReference type="SMART" id="SM00041">
    <property type="entry name" value="CT"/>
    <property type="match status" value="1"/>
</dbReference>
<comment type="subcellular location">
    <subcellularLocation>
        <location evidence="1">Secreted</location>
    </subcellularLocation>
</comment>
<dbReference type="Pfam" id="PF00007">
    <property type="entry name" value="Cys_knot"/>
    <property type="match status" value="1"/>
</dbReference>
<dbReference type="GO" id="GO:0005576">
    <property type="term" value="C:extracellular region"/>
    <property type="evidence" value="ECO:0007669"/>
    <property type="project" value="UniProtKB-SubCell"/>
</dbReference>
<reference evidence="7" key="1">
    <citation type="submission" date="2022-11" db="UniProtKB">
        <authorList>
            <consortium name="EnsemblMetazoa"/>
        </authorList>
    </citation>
    <scope>IDENTIFICATION</scope>
</reference>
<comment type="caution">
    <text evidence="4">Lacks conserved residue(s) required for the propagation of feature annotation.</text>
</comment>
<dbReference type="RefSeq" id="XP_038044917.1">
    <property type="nucleotide sequence ID" value="XM_038188989.1"/>
</dbReference>
<evidence type="ECO:0000313" key="7">
    <source>
        <dbReference type="EnsemblMetazoa" id="XP_038044917.1"/>
    </source>
</evidence>
<dbReference type="PROSITE" id="PS01225">
    <property type="entry name" value="CTCK_2"/>
    <property type="match status" value="1"/>
</dbReference>
<proteinExistence type="predicted"/>
<feature type="domain" description="CTCK" evidence="6">
    <location>
        <begin position="158"/>
        <end position="249"/>
    </location>
</feature>
<dbReference type="Gene3D" id="2.10.90.10">
    <property type="entry name" value="Cystine-knot cytokines"/>
    <property type="match status" value="1"/>
</dbReference>
<dbReference type="AlphaFoldDB" id="A0A913YZT6"/>
<accession>A0A913YZT6</accession>
<keyword evidence="8" id="KW-1185">Reference proteome</keyword>